<gene>
    <name evidence="3" type="ORF">FVR03_09690</name>
</gene>
<keyword evidence="4" id="KW-1185">Reference proteome</keyword>
<evidence type="ECO:0000313" key="3">
    <source>
        <dbReference type="EMBL" id="TXK47110.1"/>
    </source>
</evidence>
<dbReference type="AlphaFoldDB" id="A0A5C8KB07"/>
<dbReference type="InterPro" id="IPR001296">
    <property type="entry name" value="Glyco_trans_1"/>
</dbReference>
<dbReference type="EMBL" id="VRTY01000030">
    <property type="protein sequence ID" value="TXK47110.1"/>
    <property type="molecule type" value="Genomic_DNA"/>
</dbReference>
<dbReference type="OrthoDB" id="7560678at2"/>
<evidence type="ECO:0000259" key="2">
    <source>
        <dbReference type="Pfam" id="PF00534"/>
    </source>
</evidence>
<organism evidence="3 4">
    <name type="scientific">Pontibacter qinzhouensis</name>
    <dbReference type="NCBI Taxonomy" id="2603253"/>
    <lineage>
        <taxon>Bacteria</taxon>
        <taxon>Pseudomonadati</taxon>
        <taxon>Bacteroidota</taxon>
        <taxon>Cytophagia</taxon>
        <taxon>Cytophagales</taxon>
        <taxon>Hymenobacteraceae</taxon>
        <taxon>Pontibacter</taxon>
    </lineage>
</organism>
<dbReference type="Proteomes" id="UP000321926">
    <property type="component" value="Unassembled WGS sequence"/>
</dbReference>
<dbReference type="RefSeq" id="WP_147921547.1">
    <property type="nucleotide sequence ID" value="NZ_VRTY01000030.1"/>
</dbReference>
<comment type="caution">
    <text evidence="3">The sequence shown here is derived from an EMBL/GenBank/DDBJ whole genome shotgun (WGS) entry which is preliminary data.</text>
</comment>
<dbReference type="PANTHER" id="PTHR46401">
    <property type="entry name" value="GLYCOSYLTRANSFERASE WBBK-RELATED"/>
    <property type="match status" value="1"/>
</dbReference>
<feature type="domain" description="Glycosyl transferase family 1" evidence="2">
    <location>
        <begin position="201"/>
        <end position="353"/>
    </location>
</feature>
<dbReference type="Gene3D" id="3.40.50.2000">
    <property type="entry name" value="Glycogen Phosphorylase B"/>
    <property type="match status" value="2"/>
</dbReference>
<accession>A0A5C8KB07</accession>
<dbReference type="CDD" id="cd03801">
    <property type="entry name" value="GT4_PimA-like"/>
    <property type="match status" value="1"/>
</dbReference>
<evidence type="ECO:0000313" key="4">
    <source>
        <dbReference type="Proteomes" id="UP000321926"/>
    </source>
</evidence>
<proteinExistence type="predicted"/>
<protein>
    <submittedName>
        <fullName evidence="3">Glycosyltransferase family 4 protein</fullName>
    </submittedName>
</protein>
<dbReference type="Pfam" id="PF00534">
    <property type="entry name" value="Glycos_transf_1"/>
    <property type="match status" value="1"/>
</dbReference>
<dbReference type="SUPFAM" id="SSF53756">
    <property type="entry name" value="UDP-Glycosyltransferase/glycogen phosphorylase"/>
    <property type="match status" value="1"/>
</dbReference>
<dbReference type="GO" id="GO:0016757">
    <property type="term" value="F:glycosyltransferase activity"/>
    <property type="evidence" value="ECO:0007669"/>
    <property type="project" value="InterPro"/>
</dbReference>
<dbReference type="PANTHER" id="PTHR46401:SF2">
    <property type="entry name" value="GLYCOSYLTRANSFERASE WBBK-RELATED"/>
    <property type="match status" value="1"/>
</dbReference>
<reference evidence="3 4" key="1">
    <citation type="submission" date="2019-08" db="EMBL/GenBank/DDBJ databases">
        <authorList>
            <person name="Shi S."/>
        </authorList>
    </citation>
    <scope>NUCLEOTIDE SEQUENCE [LARGE SCALE GENOMIC DNA]</scope>
    <source>
        <strain evidence="3 4">GY10130</strain>
    </source>
</reference>
<keyword evidence="1 3" id="KW-0808">Transferase</keyword>
<sequence>MANILIVVPVIAHEGITSLVTSQVDELLLKNLNITVVVLSSIKLDYSPFNLPPDKVIELHSSETYLSVKALFNSVKIIKSLVSIVTSKKIEVVFAHAPYGHFNMRVVKCLLKSKNTFRLVQYFHFPQFEQFPNNTLRRKLFHLVFAQLAKISDDVHVSVSQAVKADIENNFIKIKNHKVIYNPMSSVPENIINKYVDSSIKFSNNKFKILLPGRLDHNKGQLFFITVFSQFVKQNKLTQNDVTLIIIGDGDILNNIKDTIVSVGLQSYIELRRGVERRFLLKLMSISNMVVVPSYLEGLGMVVLEALQTKTLVLASDTRGINEIISHKETGYLFRPGDIEDCLEKLNYIFNHRYTTLINQDKVKNVLNNTFSLEKHVEQLMELIEPQSQV</sequence>
<evidence type="ECO:0000256" key="1">
    <source>
        <dbReference type="ARBA" id="ARBA00022679"/>
    </source>
</evidence>
<name>A0A5C8KB07_9BACT</name>